<sequence length="40" mass="4613">MIIRLSTTRQHGSNLHTINFQNNFPKFNLPGNLKSFNNTP</sequence>
<dbReference type="Proteomes" id="UP000327439">
    <property type="component" value="Chromosome D07"/>
</dbReference>
<protein>
    <submittedName>
        <fullName evidence="1">Uncharacterized protein</fullName>
    </submittedName>
</protein>
<name>A0A5J5QMQ7_GOSBA</name>
<keyword evidence="2" id="KW-1185">Reference proteome</keyword>
<gene>
    <name evidence="1" type="ORF">ES319_D07G053000v1</name>
</gene>
<proteinExistence type="predicted"/>
<evidence type="ECO:0000313" key="1">
    <source>
        <dbReference type="EMBL" id="KAB2020216.1"/>
    </source>
</evidence>
<organism evidence="1 2">
    <name type="scientific">Gossypium barbadense</name>
    <name type="common">Sea Island cotton</name>
    <name type="synonym">Hibiscus barbadensis</name>
    <dbReference type="NCBI Taxonomy" id="3634"/>
    <lineage>
        <taxon>Eukaryota</taxon>
        <taxon>Viridiplantae</taxon>
        <taxon>Streptophyta</taxon>
        <taxon>Embryophyta</taxon>
        <taxon>Tracheophyta</taxon>
        <taxon>Spermatophyta</taxon>
        <taxon>Magnoliopsida</taxon>
        <taxon>eudicotyledons</taxon>
        <taxon>Gunneridae</taxon>
        <taxon>Pentapetalae</taxon>
        <taxon>rosids</taxon>
        <taxon>malvids</taxon>
        <taxon>Malvales</taxon>
        <taxon>Malvaceae</taxon>
        <taxon>Malvoideae</taxon>
        <taxon>Gossypium</taxon>
    </lineage>
</organism>
<reference evidence="2" key="1">
    <citation type="journal article" date="2020" name="Nat. Genet.">
        <title>Genomic diversifications of five Gossypium allopolyploid species and their impact on cotton improvement.</title>
        <authorList>
            <person name="Chen Z.J."/>
            <person name="Sreedasyam A."/>
            <person name="Ando A."/>
            <person name="Song Q."/>
            <person name="De Santiago L.M."/>
            <person name="Hulse-Kemp A.M."/>
            <person name="Ding M."/>
            <person name="Ye W."/>
            <person name="Kirkbride R.C."/>
            <person name="Jenkins J."/>
            <person name="Plott C."/>
            <person name="Lovell J."/>
            <person name="Lin Y.M."/>
            <person name="Vaughn R."/>
            <person name="Liu B."/>
            <person name="Simpson S."/>
            <person name="Scheffler B.E."/>
            <person name="Wen L."/>
            <person name="Saski C.A."/>
            <person name="Grover C.E."/>
            <person name="Hu G."/>
            <person name="Conover J.L."/>
            <person name="Carlson J.W."/>
            <person name="Shu S."/>
            <person name="Boston L.B."/>
            <person name="Williams M."/>
            <person name="Peterson D.G."/>
            <person name="McGee K."/>
            <person name="Jones D.C."/>
            <person name="Wendel J.F."/>
            <person name="Stelly D.M."/>
            <person name="Grimwood J."/>
            <person name="Schmutz J."/>
        </authorList>
    </citation>
    <scope>NUCLEOTIDE SEQUENCE [LARGE SCALE GENOMIC DNA]</scope>
    <source>
        <strain evidence="2">cv. 3-79</strain>
    </source>
</reference>
<dbReference type="EMBL" id="CM018221">
    <property type="protein sequence ID" value="KAB2020216.1"/>
    <property type="molecule type" value="Genomic_DNA"/>
</dbReference>
<accession>A0A5J5QMQ7</accession>
<evidence type="ECO:0000313" key="2">
    <source>
        <dbReference type="Proteomes" id="UP000327439"/>
    </source>
</evidence>
<dbReference type="AlphaFoldDB" id="A0A5J5QMQ7"/>